<proteinExistence type="predicted"/>
<sequence>MDFNLQAEIKQLVATKREGQYWDFKEKHHDNKASLLHDILCLANSLHKGNKYLIFGVSDPQAGCEIKGVEQENRKSQTDLIDFLRSKPFAGDIRPEIELRTFELESHEIDVLIIFEKPFKPYYLRDEYRDRDKQIRANSIYTRNIDTNTPIDKSADIRIIEMMWRERFGLDVQPSDRIVDFLWKPEEWDKDIGNKECAYHKYNPEYQIQFGEPREFRDIFSYFYINKSSFIGEAEFKYLSTTLFTLSYMYCDEMRIQLAVPSNGHVRVSRREVWYMYYVLQSRNGAFLNFMTDSKLDFQSQSAEGIFLLYRNHDERKEFENYLSNNLRKLDDIHDSDIGRYIQSDLDREDKHFIFKPIEMVKVKNLFEYWRIHKDIT</sequence>
<keyword evidence="2" id="KW-0238">DNA-binding</keyword>
<evidence type="ECO:0000313" key="3">
    <source>
        <dbReference type="Proteomes" id="UP001055453"/>
    </source>
</evidence>
<dbReference type="EMBL" id="AP025732">
    <property type="protein sequence ID" value="BDI14314.1"/>
    <property type="molecule type" value="Genomic_DNA"/>
</dbReference>
<dbReference type="Pfam" id="PF04326">
    <property type="entry name" value="SLFN_AlbA_2"/>
    <property type="match status" value="1"/>
</dbReference>
<dbReference type="InterPro" id="IPR038461">
    <property type="entry name" value="Schlafen_AlbA_2_dom_sf"/>
</dbReference>
<dbReference type="GO" id="GO:0003677">
    <property type="term" value="F:DNA binding"/>
    <property type="evidence" value="ECO:0007669"/>
    <property type="project" value="UniProtKB-KW"/>
</dbReference>
<evidence type="ECO:0000259" key="1">
    <source>
        <dbReference type="Pfam" id="PF04326"/>
    </source>
</evidence>
<feature type="domain" description="Schlafen AlbA-2" evidence="1">
    <location>
        <begin position="18"/>
        <end position="151"/>
    </location>
</feature>
<accession>A0ABN6PXN5</accession>
<gene>
    <name evidence="2" type="ORF">ANSO36C_01160</name>
</gene>
<organism evidence="2 3">
    <name type="scientific">Nostoc cf. commune SO-36</name>
    <dbReference type="NCBI Taxonomy" id="449208"/>
    <lineage>
        <taxon>Bacteria</taxon>
        <taxon>Bacillati</taxon>
        <taxon>Cyanobacteriota</taxon>
        <taxon>Cyanophyceae</taxon>
        <taxon>Nostocales</taxon>
        <taxon>Nostocaceae</taxon>
        <taxon>Nostoc</taxon>
    </lineage>
</organism>
<dbReference type="Gene3D" id="3.30.950.30">
    <property type="entry name" value="Schlafen, AAA domain"/>
    <property type="match status" value="1"/>
</dbReference>
<evidence type="ECO:0000313" key="2">
    <source>
        <dbReference type="EMBL" id="BDI14314.1"/>
    </source>
</evidence>
<dbReference type="Proteomes" id="UP001055453">
    <property type="component" value="Chromosome"/>
</dbReference>
<name>A0ABN6PXN5_NOSCO</name>
<keyword evidence="3" id="KW-1185">Reference proteome</keyword>
<dbReference type="RefSeq" id="WP_251957926.1">
    <property type="nucleotide sequence ID" value="NZ_AP025732.1"/>
</dbReference>
<protein>
    <submittedName>
        <fullName evidence="2">DNA-binding protein</fullName>
    </submittedName>
</protein>
<dbReference type="InterPro" id="IPR007421">
    <property type="entry name" value="Schlafen_AlbA_2_dom"/>
</dbReference>
<reference evidence="2" key="1">
    <citation type="submission" date="2022-04" db="EMBL/GenBank/DDBJ databases">
        <title>Complete genome sequence of a cyanobacterium, Nostoc sp. SO-36, isolated in Antarctica.</title>
        <authorList>
            <person name="Kanesaki Y."/>
            <person name="Effendi D."/>
            <person name="Sakamoto T."/>
            <person name="Ohtani S."/>
            <person name="Awai K."/>
        </authorList>
    </citation>
    <scope>NUCLEOTIDE SEQUENCE</scope>
    <source>
        <strain evidence="2">SO-36</strain>
    </source>
</reference>